<accession>A0A7K0D354</accession>
<proteinExistence type="predicted"/>
<sequence>MTTPPRIDHVTAYLAARGWTVSGRWRGADIWSRSEFDVLVPATDAVGDVVSRLRELVSCVADAEGLAPELIWREMTTPAVDVVSYRTHDAIEALTLPAGAAAIGAVSELIATTAGEALGDNRTGVRRRSDAVRLLLDRSLLSLTEDTFGLEVRLPYDDDPEPLGRRTALRMLHSSRTVLYAVNSSEVDAFEHVAREGVSGAVCRALALLAGPDREAPFDLGFRWSPLQPLDDVAVHFPPGAGTRIATIGRREEPAPDTTSGGVEGLVTGLSHDADGANGWRIEVRGIVRADGDPIGEARQSVTVLLRTADEYATALAAHRDGRVVRAVGELVRNRRRPEIHSAEQGFTLSDQIRPET</sequence>
<name>A0A7K0D354_9NOCA</name>
<protein>
    <submittedName>
        <fullName evidence="1">Uncharacterized protein</fullName>
    </submittedName>
</protein>
<evidence type="ECO:0000313" key="2">
    <source>
        <dbReference type="Proteomes" id="UP000438448"/>
    </source>
</evidence>
<dbReference type="AlphaFoldDB" id="A0A7K0D354"/>
<keyword evidence="2" id="KW-1185">Reference proteome</keyword>
<organism evidence="1 2">
    <name type="scientific">Nocardia macrotermitis</name>
    <dbReference type="NCBI Taxonomy" id="2585198"/>
    <lineage>
        <taxon>Bacteria</taxon>
        <taxon>Bacillati</taxon>
        <taxon>Actinomycetota</taxon>
        <taxon>Actinomycetes</taxon>
        <taxon>Mycobacteriales</taxon>
        <taxon>Nocardiaceae</taxon>
        <taxon>Nocardia</taxon>
    </lineage>
</organism>
<evidence type="ECO:0000313" key="1">
    <source>
        <dbReference type="EMBL" id="MQY20163.1"/>
    </source>
</evidence>
<reference evidence="1 2" key="1">
    <citation type="submission" date="2019-10" db="EMBL/GenBank/DDBJ databases">
        <title>Nocardia macrotermitis sp. nov. and Nocardia aurantia sp. nov., isolated from the gut of fungus growing-termite Macrotermes natalensis.</title>
        <authorList>
            <person name="Benndorf R."/>
            <person name="Schwitalla J."/>
            <person name="Martin K."/>
            <person name="De Beer W."/>
            <person name="Kaster A.-K."/>
            <person name="Vollmers J."/>
            <person name="Poulsen M."/>
            <person name="Beemelmanns C."/>
        </authorList>
    </citation>
    <scope>NUCLEOTIDE SEQUENCE [LARGE SCALE GENOMIC DNA]</scope>
    <source>
        <strain evidence="1 2">RB20</strain>
    </source>
</reference>
<dbReference type="EMBL" id="WEGK01000006">
    <property type="protein sequence ID" value="MQY20163.1"/>
    <property type="molecule type" value="Genomic_DNA"/>
</dbReference>
<dbReference type="OrthoDB" id="3818889at2"/>
<comment type="caution">
    <text evidence="1">The sequence shown here is derived from an EMBL/GenBank/DDBJ whole genome shotgun (WGS) entry which is preliminary data.</text>
</comment>
<dbReference type="Proteomes" id="UP000438448">
    <property type="component" value="Unassembled WGS sequence"/>
</dbReference>
<gene>
    <name evidence="1" type="ORF">NRB20_32590</name>
</gene>
<dbReference type="RefSeq" id="WP_153410938.1">
    <property type="nucleotide sequence ID" value="NZ_WEGK01000006.1"/>
</dbReference>